<feature type="transmembrane region" description="Helical" evidence="2">
    <location>
        <begin position="15"/>
        <end position="35"/>
    </location>
</feature>
<keyword evidence="4" id="KW-1185">Reference proteome</keyword>
<keyword evidence="2" id="KW-0812">Transmembrane</keyword>
<evidence type="ECO:0000256" key="1">
    <source>
        <dbReference type="SAM" id="MobiDB-lite"/>
    </source>
</evidence>
<dbReference type="EMBL" id="CAJNNV010029981">
    <property type="protein sequence ID" value="CAE8630926.1"/>
    <property type="molecule type" value="Genomic_DNA"/>
</dbReference>
<protein>
    <submittedName>
        <fullName evidence="3">Uncharacterized protein</fullName>
    </submittedName>
</protein>
<feature type="compositionally biased region" description="Low complexity" evidence="1">
    <location>
        <begin position="374"/>
        <end position="392"/>
    </location>
</feature>
<feature type="compositionally biased region" description="Acidic residues" evidence="1">
    <location>
        <begin position="507"/>
        <end position="525"/>
    </location>
</feature>
<feature type="region of interest" description="Disordered" evidence="1">
    <location>
        <begin position="373"/>
        <end position="392"/>
    </location>
</feature>
<evidence type="ECO:0000313" key="4">
    <source>
        <dbReference type="Proteomes" id="UP000654075"/>
    </source>
</evidence>
<keyword evidence="2" id="KW-0472">Membrane</keyword>
<evidence type="ECO:0000313" key="3">
    <source>
        <dbReference type="EMBL" id="CAE8630926.1"/>
    </source>
</evidence>
<accession>A0A813H007</accession>
<gene>
    <name evidence="3" type="ORF">PGLA1383_LOCUS47093</name>
</gene>
<sequence>MDNETWGMVDIRRFANVPLLASVSLALIANLYYLYNIFRTWLEEREGHSKPPVATSLAHEPDKTAGDHGCVLNEECVAAWNAACFGNFKSVAKYIAALHAIVLPIAFGVWCGAESETRASLIENGMLVTTAFTAIWLPVANGRVTVSRGIVLLCTSASHLLNLCDLIQTPPGEMTYLPHGQLRTALGLLLCDSRVNVPTQFVVSLVHMWNSWDKRRQINMLSETDWHDLACFCLGEFFVFSSAIFFGIVWEHALWIQTEDSDLKILSSSDKLSHLLMCNLASGSKVPIPGRNAKFRHLLGIKEDQFQRLCSTSASSADGVAETRDKLRQQANRDKLTDMTFSEQSGAAPANLSLGSFDFLPLGANFKSLMPGDARSASKSSASGRSSHSSAEGSCLPLEHIKFVVDSLSRDMSIKEVTFVFQANAHEELPKLKAWLLDESVTPFQLWLTDQVNAHCNNTEPVNPEVDRPVAMHLPGSGCNREALVAADATFLGPISAQKDTTKASLEEEEEEEEEEQQSEESEEEFWVQLELLDFSVQPIQLPRPPRPRASRSMPVLPTVQESEGRKTTKRLASRGLSAQVD</sequence>
<name>A0A813H007_POLGL</name>
<evidence type="ECO:0000256" key="2">
    <source>
        <dbReference type="SAM" id="Phobius"/>
    </source>
</evidence>
<feature type="region of interest" description="Disordered" evidence="1">
    <location>
        <begin position="496"/>
        <end position="525"/>
    </location>
</feature>
<feature type="region of interest" description="Disordered" evidence="1">
    <location>
        <begin position="539"/>
        <end position="582"/>
    </location>
</feature>
<organism evidence="3 4">
    <name type="scientific">Polarella glacialis</name>
    <name type="common">Dinoflagellate</name>
    <dbReference type="NCBI Taxonomy" id="89957"/>
    <lineage>
        <taxon>Eukaryota</taxon>
        <taxon>Sar</taxon>
        <taxon>Alveolata</taxon>
        <taxon>Dinophyceae</taxon>
        <taxon>Suessiales</taxon>
        <taxon>Suessiaceae</taxon>
        <taxon>Polarella</taxon>
    </lineage>
</organism>
<keyword evidence="2" id="KW-1133">Transmembrane helix</keyword>
<reference evidence="3" key="1">
    <citation type="submission" date="2021-02" db="EMBL/GenBank/DDBJ databases">
        <authorList>
            <person name="Dougan E. K."/>
            <person name="Rhodes N."/>
            <person name="Thang M."/>
            <person name="Chan C."/>
        </authorList>
    </citation>
    <scope>NUCLEOTIDE SEQUENCE</scope>
</reference>
<proteinExistence type="predicted"/>
<comment type="caution">
    <text evidence="3">The sequence shown here is derived from an EMBL/GenBank/DDBJ whole genome shotgun (WGS) entry which is preliminary data.</text>
</comment>
<dbReference type="Proteomes" id="UP000654075">
    <property type="component" value="Unassembled WGS sequence"/>
</dbReference>
<dbReference type="AlphaFoldDB" id="A0A813H007"/>